<feature type="compositionally biased region" description="Acidic residues" evidence="2">
    <location>
        <begin position="2859"/>
        <end position="2879"/>
    </location>
</feature>
<feature type="compositionally biased region" description="Polar residues" evidence="2">
    <location>
        <begin position="3481"/>
        <end position="3500"/>
    </location>
</feature>
<feature type="region of interest" description="Disordered" evidence="2">
    <location>
        <begin position="1708"/>
        <end position="1781"/>
    </location>
</feature>
<feature type="region of interest" description="Disordered" evidence="2">
    <location>
        <begin position="2593"/>
        <end position="2648"/>
    </location>
</feature>
<feature type="compositionally biased region" description="Acidic residues" evidence="2">
    <location>
        <begin position="2612"/>
        <end position="2624"/>
    </location>
</feature>
<feature type="region of interest" description="Disordered" evidence="2">
    <location>
        <begin position="3394"/>
        <end position="3430"/>
    </location>
</feature>
<feature type="compositionally biased region" description="Acidic residues" evidence="2">
    <location>
        <begin position="1599"/>
        <end position="1616"/>
    </location>
</feature>
<feature type="coiled-coil region" evidence="1">
    <location>
        <begin position="1348"/>
        <end position="1425"/>
    </location>
</feature>
<feature type="region of interest" description="Disordered" evidence="2">
    <location>
        <begin position="2397"/>
        <end position="2449"/>
    </location>
</feature>
<feature type="compositionally biased region" description="Basic and acidic residues" evidence="2">
    <location>
        <begin position="2525"/>
        <end position="2534"/>
    </location>
</feature>
<feature type="coiled-coil region" evidence="1">
    <location>
        <begin position="861"/>
        <end position="895"/>
    </location>
</feature>
<feature type="compositionally biased region" description="Acidic residues" evidence="2">
    <location>
        <begin position="3589"/>
        <end position="3600"/>
    </location>
</feature>
<protein>
    <submittedName>
        <fullName evidence="3">Uncharacterized protein</fullName>
    </submittedName>
</protein>
<feature type="compositionally biased region" description="Polar residues" evidence="2">
    <location>
        <begin position="3394"/>
        <end position="3413"/>
    </location>
</feature>
<sequence length="3820" mass="414251">MEKKKNGVGSVLTDDWESDLAAIIEKTNQNLNLLRKIGEKREEPKLTSGLLSRTRSSPLMMNSNANDYRATAESSSSISKWKKVLDESTTMKRHIATKILDSTKTKSDAARGAWDATTLTNHDGQRETTKPTSFQPLVPMDDVRKSLEVDIAARAKTIENMVNDQRLDFKRLASECAASRTKTDEIVQMIDTKMQRLEAFEMDATKALESLPRVETQTIALLKWKGMVEYDMQSATLKLDSVVSAQDKWTRLERQVSDIELKLQRLPTMDDLVETLTKRVQELERQVSKTNADGHGIAHAVKVAVNKAMQTMDDRVTKRIDDATTMHDTKTASFVKTLNSQREHAEKSMQFALDASISDIHVEIDQVTKRMETRVHDLHVSNDTRVTALTKRIAAVEVAIADVDSNPTSDITDEQHRKLQTRLDSCVTKQQVGAVVAEHIESSVGLRRMETSLAKTQQDHDRKWTEVRQELSTTQDDLARVHGTIASIQSAIHKTSSVENQVLRAKLLQSVTELDELHQVKHDMTAHFDRRSKEHDAAVAALTAQVAAADKKREDDVATLTKALTEKSVQVASTQGKLTGLQECWNRDVEQMQSTRASMLKAQRESADMRTALQKCQGDVARQNVEKQHLVDAIRRLTSQWTTARDEAVQAKGTLHQATQQHTGRVRLLESTIAKLQVVHASTMLRDATVSSSASREVARLTSDLASTQVELQSVQEELQEVSASKLKVEAQLNTCLLQMQSGNRQDEIGRAAQAARQVALDNAQKKMKELMTREHDVATAVEALLTTLNMTRTPAVEPSTMVDTLQLIQNTVREWHTQKLVGADNAAMDKLQRLVDANQVELTAQQVAWEGKLQAYAGQLQAVLDQKADVEADLAQLKKQLELELARQQQVEVDAAAAIEAHIATERQLQDKVFELEAMVAAITSQKTSMESNLTALQATHMNATRDARGTSDSVIASLKQKLKDAQAKHDDATQQAAALEAKLKGLQDSNKTLTDEYNSVCHVLDQCNVALNATEEDVKTLQLQLTQAQYQVQEREAKLQTALAKIDCVTEDKDRAESTLLQLQTELATVQHAQVDAAKTDQSQLDQVRAKVDVLVQEKQAVEAKLLLVAAREEALHEERAQLKLQSDARELEVQSQVKTLTDALKAEQDATATREVELNALIEHITITTPSSNHTVKSNGDGNSVATLKAAIDNVLEATVVKTQTLDAVVQLLHKCVAHDDNDGPTTVTSFVLANLPELQPVLCQIKSLHVEKTQTTARVRELVGELQTRDQEQEQLQLEVDAQRATIAALQHAKDMMETNSAVSIQDLEATKAQWKESDILHQATIKTLTADYDKVVCREKLVREQLESLVQKCQSELDAMQANTIDDLEEKVACLEADIQRYATDLVQHEAAQAKTMADIDKEQEGMQRLQRDLAMLRNQLSMAPSVLYHINHMHGAITAPGNSAVGRDRARIATMQSQLAAEVEVTALQLTLKGLDISYVVNSIQRLPQLAERLAQLSVTINNTTVVRRCEWRGNNIQTAADLSAPSRGNDSLLGRIEASHANETTKSEATALASNINSESANQLASHALHGLYGRTAVVNEVVTSALRQYDGDEEVPSNPDNFDDDYDESVSSMEASVDNDRLGIQSSGDGRRSPRTSSKDGHESVDIRSDLAPMTLMDTSAYLQLDQRVLAQHHEDDSHAKVPNAGNLQTESIAVKQAISESQPNAEDVATSKQHDNGDDDGNEDEVGSSAHDDGDEGQQSRASMDVSMDDMIASSTILESSNERRAERVEDEGAHVLGSYEGNMGNSVEALQVKGGQNRPPTGVEKELQAIHGATTLHATEETAPGDSPMSARAASPHNSGGDIESNPDDDQVGDDSVAGWVESERPSSHRMDTSWPASSTPPSIHGVDQVEDDFESTNRKVDTVPVLNQSASSSLFEKDATSSSLSSASSAPAPALSPLALRHNFDDDVDLDIVQGLMLEKMQQHSADQHFGHDDSFDDSFDAPASPVHGSSSRHDDSSVEQNSDGEEALSEAFGRDKVAVPPEPFHGRGAPDDTTESVEMSRLPRENIIVSHYEVVDQVQLSADEQDDGSYVDEMDESLNESSLDQSTETLKPRLGHEVSPQHPPHLGRHDSQERTESNDQAIHKLHPSTGSKDGSVDQLVQDKPRAANDTDAMRGQNDSEDNSGEVLLSDGESEASMDASIDEVSPRRVGAMTKVHNDTPGAAITFQVSPIESSDNNIGTPLATTSQLLPISGTATAPTSSAQERPALPSQTNDTDVAGVDVKVQSRYPSDAKEFLDSHEVSFDDSKDDRAIVSKVQTVHGDEGDYLTSDDKDISGDVNQDLDVSQSMSIQPIVPPIHAVEGTGPELGHGEFFTGTDEAKAKAAVVSKLKADATDLEDVERLLTEQSQTATATSKDDTGFDNSFDASFDDDAGHDDETHQSEDEDLSDFEDGDHVGGEVYEIDTKATHVGGQGGPLKSLLGDSGHVAVELQIAATTLLEPNAPLGGSVHHHDSGEEVDSDVGECDEDMEQSGEESRSRDLESPPRLTSSSDSHPVALHEAGRFVQGSVELHSTTAINGKPSRLHADDVDLDDVARLMVEQGQLGTARQSKTRGASLGPLDDGELSGPDEDDGSVTTDASERGEEFASHPVDPSAVGRADSAAIATRNDHSIHSLSSAVVDTFHSNHVTTSDHSPLSGDSDELGSSTQSILSCREVRLSAQSIPSFGFNQPGQHTKPNITLSGDALSIHVPSPVDDKDGDILQDSFSDQDESVDLSRGEDGILSGKNDSSLHTSSPLAAADLNQGGKTPTSLHGEAPLDSLRSQTFSFQTGLSSRDVDTDEVERRMMDKTQYSARAFGDASELKGSAPDDDVASADEELSDPDDDGESPDTVGTYDVHGGKALVTQKAGDHARVLSHNSTQSGPVDPRSSANAMESLGLDDHSDDDDNDDEDEHHVMLDNTSDNTGHGVTASRAHQFGLSLNDQDDLDALSDDDDIVDSSPDGRDPTQAGVGERVEDRAITASDVRRPETDEIQRDNLPSVTVEPSKELSPGKSPPRLSPKLAPLDKMSWRGLPRIASDLAHLEHLTLNGSPPLASVPGRDDDDFDEVSGPDDSVEGSVDDNSHENDHEERNQNDVNEDGNDDDALPSFGDAVPPHPSVVTLSTAGLQYVATSDMLLPHDNDGLENSLDLEHSFDASDDDMDDVTQHSMDNVSDGDEIHHGAAQVDLPSRRYDAALDVSSDGDAMERSRDDSSADDTSPSKPMSISLSQRLIQAKLRTLEPKPDLTQRIEYTEHDSPSCSVEGSMELSHELEPVDATSDDENEDRDDESENDVVTQTPRTSVDSNLRDQTLVPTDIPSTIPTRHAHDDDDAEVEELMRGHISGSTVKQAYGVTGMTPVVSSGMTSSPWMQNASTLSTQSQRDPYSAVNGRDDLEDSNDDYESYVTQATSGNKIVSSDLATSHVNNESDDMEALMHENLSTIAFKAHGTQGAASPSISLGPASSISQDGVKNNDKTLSHDLSHDGNVPTGHVRTTTPSTTSHTSDDEDEVEALMRGHIPTPAAKAQRTMGRLEAAQSLTRDALTLPASRQNTPYRNADEGVDLDESQDDVASDHASDDSGPSPLKKLPNGNVAMPTGKRPLSALRSLPQSKLSPLQPLSKLPLPSVVSSLGRRNFADDESLDNDEQPLGPKVIIHSNFDDDEDEFGASASDHSIVVANQSMEAADNLSPPLSPHAITTTPSGHDVQILEGTVSPQLELHRTTPSSPPTSPIPQTNAYVTSDRISTATTAAPSSPPRSPSRRHGTTDDDDDGAYSDSFEFEESVASDEETS</sequence>
<feature type="compositionally biased region" description="Basic and acidic residues" evidence="2">
    <location>
        <begin position="2119"/>
        <end position="2129"/>
    </location>
</feature>
<feature type="region of interest" description="Disordered" evidence="2">
    <location>
        <begin position="2224"/>
        <end position="2271"/>
    </location>
</feature>
<feature type="compositionally biased region" description="Acidic residues" evidence="2">
    <location>
        <begin position="2075"/>
        <end position="2090"/>
    </location>
</feature>
<feature type="region of interest" description="Disordered" evidence="2">
    <location>
        <begin position="3714"/>
        <end position="3820"/>
    </location>
</feature>
<evidence type="ECO:0000313" key="3">
    <source>
        <dbReference type="EMBL" id="ETV68414.1"/>
    </source>
</evidence>
<dbReference type="GeneID" id="20817577"/>
<feature type="coiled-coil region" evidence="1">
    <location>
        <begin position="957"/>
        <end position="1107"/>
    </location>
</feature>
<gene>
    <name evidence="3" type="ORF">H257_15581</name>
</gene>
<name>W4FNJ0_APHAT</name>
<feature type="compositionally biased region" description="Acidic residues" evidence="2">
    <location>
        <begin position="3796"/>
        <end position="3820"/>
    </location>
</feature>
<feature type="compositionally biased region" description="Acidic residues" evidence="2">
    <location>
        <begin position="2933"/>
        <end position="2943"/>
    </location>
</feature>
<feature type="compositionally biased region" description="Basic and acidic residues" evidence="2">
    <location>
        <begin position="3501"/>
        <end position="3513"/>
    </location>
</feature>
<feature type="compositionally biased region" description="Polar residues" evidence="2">
    <location>
        <begin position="2594"/>
        <end position="2604"/>
    </location>
</feature>
<feature type="compositionally biased region" description="Basic and acidic residues" evidence="2">
    <location>
        <begin position="3268"/>
        <end position="3287"/>
    </location>
</feature>
<feature type="compositionally biased region" description="Acidic residues" evidence="2">
    <location>
        <begin position="2974"/>
        <end position="2988"/>
    </location>
</feature>
<feature type="compositionally biased region" description="Acidic residues" evidence="2">
    <location>
        <begin position="1726"/>
        <end position="1735"/>
    </location>
</feature>
<feature type="compositionally biased region" description="Polar residues" evidence="2">
    <location>
        <begin position="2224"/>
        <end position="2267"/>
    </location>
</feature>
<feature type="compositionally biased region" description="Basic and acidic residues" evidence="2">
    <location>
        <begin position="1872"/>
        <end position="1882"/>
    </location>
</feature>
<feature type="compositionally biased region" description="Basic and acidic residues" evidence="2">
    <location>
        <begin position="3112"/>
        <end position="3124"/>
    </location>
</feature>
<evidence type="ECO:0000256" key="2">
    <source>
        <dbReference type="SAM" id="MobiDB-lite"/>
    </source>
</evidence>
<feature type="region of interest" description="Disordered" evidence="2">
    <location>
        <begin position="1597"/>
        <end position="1660"/>
    </location>
</feature>
<organism evidence="3">
    <name type="scientific">Aphanomyces astaci</name>
    <name type="common">Crayfish plague agent</name>
    <dbReference type="NCBI Taxonomy" id="112090"/>
    <lineage>
        <taxon>Eukaryota</taxon>
        <taxon>Sar</taxon>
        <taxon>Stramenopiles</taxon>
        <taxon>Oomycota</taxon>
        <taxon>Saprolegniomycetes</taxon>
        <taxon>Saprolegniales</taxon>
        <taxon>Verrucalvaceae</taxon>
        <taxon>Aphanomyces</taxon>
    </lineage>
</organism>
<feature type="compositionally biased region" description="Acidic residues" evidence="2">
    <location>
        <begin position="3127"/>
        <end position="3136"/>
    </location>
</feature>
<feature type="coiled-coil region" evidence="1">
    <location>
        <begin position="266"/>
        <end position="293"/>
    </location>
</feature>
<feature type="region of interest" description="Disordered" evidence="2">
    <location>
        <begin position="2679"/>
        <end position="2699"/>
    </location>
</feature>
<dbReference type="RefSeq" id="XP_009842040.1">
    <property type="nucleotide sequence ID" value="XM_009843738.1"/>
</dbReference>
<feature type="region of interest" description="Disordered" evidence="2">
    <location>
        <begin position="2066"/>
        <end position="2198"/>
    </location>
</feature>
<feature type="compositionally biased region" description="Polar residues" evidence="2">
    <location>
        <begin position="3761"/>
        <end position="3773"/>
    </location>
</feature>
<feature type="compositionally biased region" description="Basic and acidic residues" evidence="2">
    <location>
        <begin position="1770"/>
        <end position="1781"/>
    </location>
</feature>
<feature type="compositionally biased region" description="Basic and acidic residues" evidence="2">
    <location>
        <begin position="1637"/>
        <end position="1657"/>
    </location>
</feature>
<dbReference type="PANTHER" id="PTHR35711">
    <property type="entry name" value="EXPRESSED PROTEIN"/>
    <property type="match status" value="1"/>
</dbReference>
<dbReference type="OrthoDB" id="79876at2759"/>
<dbReference type="Gene3D" id="1.20.5.340">
    <property type="match status" value="1"/>
</dbReference>
<feature type="compositionally biased region" description="Polar residues" evidence="2">
    <location>
        <begin position="1916"/>
        <end position="1925"/>
    </location>
</feature>
<feature type="region of interest" description="Disordered" evidence="2">
    <location>
        <begin position="1820"/>
        <end position="1944"/>
    </location>
</feature>
<feature type="region of interest" description="Disordered" evidence="2">
    <location>
        <begin position="2737"/>
        <end position="3055"/>
    </location>
</feature>
<feature type="compositionally biased region" description="Polar residues" evidence="2">
    <location>
        <begin position="2091"/>
        <end position="2101"/>
    </location>
</feature>
<feature type="region of interest" description="Disordered" evidence="2">
    <location>
        <begin position="1973"/>
        <end position="2054"/>
    </location>
</feature>
<feature type="region of interest" description="Disordered" evidence="2">
    <location>
        <begin position="3569"/>
        <end position="3629"/>
    </location>
</feature>
<keyword evidence="1" id="KW-0175">Coiled coil</keyword>
<feature type="region of interest" description="Disordered" evidence="2">
    <location>
        <begin position="117"/>
        <end position="137"/>
    </location>
</feature>
<feature type="compositionally biased region" description="Basic and acidic residues" evidence="2">
    <location>
        <begin position="2152"/>
        <end position="2164"/>
    </location>
</feature>
<reference evidence="3" key="1">
    <citation type="submission" date="2013-12" db="EMBL/GenBank/DDBJ databases">
        <title>The Genome Sequence of Aphanomyces astaci APO3.</title>
        <authorList>
            <consortium name="The Broad Institute Genomics Platform"/>
            <person name="Russ C."/>
            <person name="Tyler B."/>
            <person name="van West P."/>
            <person name="Dieguez-Uribeondo J."/>
            <person name="Young S.K."/>
            <person name="Zeng Q."/>
            <person name="Gargeya S."/>
            <person name="Fitzgerald M."/>
            <person name="Abouelleil A."/>
            <person name="Alvarado L."/>
            <person name="Chapman S.B."/>
            <person name="Gainer-Dewar J."/>
            <person name="Goldberg J."/>
            <person name="Griggs A."/>
            <person name="Gujja S."/>
            <person name="Hansen M."/>
            <person name="Howarth C."/>
            <person name="Imamovic A."/>
            <person name="Ireland A."/>
            <person name="Larimer J."/>
            <person name="McCowan C."/>
            <person name="Murphy C."/>
            <person name="Pearson M."/>
            <person name="Poon T.W."/>
            <person name="Priest M."/>
            <person name="Roberts A."/>
            <person name="Saif S."/>
            <person name="Shea T."/>
            <person name="Sykes S."/>
            <person name="Wortman J."/>
            <person name="Nusbaum C."/>
            <person name="Birren B."/>
        </authorList>
    </citation>
    <scope>NUCLEOTIDE SEQUENCE [LARGE SCALE GENOMIC DNA]</scope>
    <source>
        <strain evidence="3">APO3</strain>
    </source>
</reference>
<dbReference type="VEuPathDB" id="FungiDB:H257_15581"/>
<proteinExistence type="predicted"/>
<dbReference type="EMBL" id="KI913185">
    <property type="protein sequence ID" value="ETV68414.1"/>
    <property type="molecule type" value="Genomic_DNA"/>
</dbReference>
<feature type="region of interest" description="Disordered" evidence="2">
    <location>
        <begin position="2495"/>
        <end position="2547"/>
    </location>
</feature>
<feature type="region of interest" description="Disordered" evidence="2">
    <location>
        <begin position="3168"/>
        <end position="3358"/>
    </location>
</feature>
<feature type="compositionally biased region" description="Acidic residues" evidence="2">
    <location>
        <begin position="2507"/>
        <end position="2524"/>
    </location>
</feature>
<feature type="compositionally biased region" description="Polar residues" evidence="2">
    <location>
        <begin position="3324"/>
        <end position="3352"/>
    </location>
</feature>
<feature type="coiled-coil region" evidence="1">
    <location>
        <begin position="698"/>
        <end position="732"/>
    </location>
</feature>
<evidence type="ECO:0000256" key="1">
    <source>
        <dbReference type="SAM" id="Coils"/>
    </source>
</evidence>
<feature type="compositionally biased region" description="Acidic residues" evidence="2">
    <location>
        <begin position="3308"/>
        <end position="3322"/>
    </location>
</feature>
<feature type="compositionally biased region" description="Acidic residues" evidence="2">
    <location>
        <begin position="2434"/>
        <end position="2443"/>
    </location>
</feature>
<accession>W4FNJ0</accession>
<feature type="compositionally biased region" description="Acidic residues" evidence="2">
    <location>
        <begin position="3092"/>
        <end position="3110"/>
    </location>
</feature>
<dbReference type="PANTHER" id="PTHR35711:SF1">
    <property type="entry name" value="ECTODERMAL, ISOFORM F"/>
    <property type="match status" value="1"/>
</dbReference>
<feature type="compositionally biased region" description="Polar residues" evidence="2">
    <location>
        <begin position="3252"/>
        <end position="3262"/>
    </location>
</feature>
<feature type="compositionally biased region" description="Polar residues" evidence="2">
    <location>
        <begin position="2907"/>
        <end position="2924"/>
    </location>
</feature>
<feature type="compositionally biased region" description="Basic and acidic residues" evidence="2">
    <location>
        <begin position="3004"/>
        <end position="3026"/>
    </location>
</feature>
<feature type="compositionally biased region" description="Polar residues" evidence="2">
    <location>
        <begin position="2777"/>
        <end position="2787"/>
    </location>
</feature>
<dbReference type="SUPFAM" id="SSF57997">
    <property type="entry name" value="Tropomyosin"/>
    <property type="match status" value="1"/>
</dbReference>
<feature type="compositionally biased region" description="Low complexity" evidence="2">
    <location>
        <begin position="1932"/>
        <end position="1944"/>
    </location>
</feature>
<feature type="region of interest" description="Disordered" evidence="2">
    <location>
        <begin position="3481"/>
        <end position="3539"/>
    </location>
</feature>
<feature type="compositionally biased region" description="Polar residues" evidence="2">
    <location>
        <begin position="2812"/>
        <end position="2824"/>
    </location>
</feature>
<feature type="region of interest" description="Disordered" evidence="2">
    <location>
        <begin position="3079"/>
        <end position="3150"/>
    </location>
</feature>